<proteinExistence type="predicted"/>
<dbReference type="GO" id="GO:0006260">
    <property type="term" value="P:DNA replication"/>
    <property type="evidence" value="ECO:0007669"/>
    <property type="project" value="InterPro"/>
</dbReference>
<dbReference type="OrthoDB" id="8775810at2759"/>
<feature type="coiled-coil region" evidence="3">
    <location>
        <begin position="89"/>
        <end position="116"/>
    </location>
</feature>
<protein>
    <recommendedName>
        <fullName evidence="7">DNA replication regulator SLD2</fullName>
    </recommendedName>
</protein>
<organism evidence="5 6">
    <name type="scientific">Pichia membranifaciens NRRL Y-2026</name>
    <dbReference type="NCBI Taxonomy" id="763406"/>
    <lineage>
        <taxon>Eukaryota</taxon>
        <taxon>Fungi</taxon>
        <taxon>Dikarya</taxon>
        <taxon>Ascomycota</taxon>
        <taxon>Saccharomycotina</taxon>
        <taxon>Pichiomycetes</taxon>
        <taxon>Pichiales</taxon>
        <taxon>Pichiaceae</taxon>
        <taxon>Pichia</taxon>
    </lineage>
</organism>
<feature type="region of interest" description="Disordered" evidence="4">
    <location>
        <begin position="385"/>
        <end position="407"/>
    </location>
</feature>
<feature type="region of interest" description="Disordered" evidence="4">
    <location>
        <begin position="138"/>
        <end position="169"/>
    </location>
</feature>
<evidence type="ECO:0000256" key="3">
    <source>
        <dbReference type="SAM" id="Coils"/>
    </source>
</evidence>
<dbReference type="GeneID" id="30178572"/>
<dbReference type="Pfam" id="PF11719">
    <property type="entry name" value="Drc1-Sld2"/>
    <property type="match status" value="1"/>
</dbReference>
<keyword evidence="2" id="KW-0539">Nucleus</keyword>
<dbReference type="EMBL" id="KV454006">
    <property type="protein sequence ID" value="ODQ44730.1"/>
    <property type="molecule type" value="Genomic_DNA"/>
</dbReference>
<dbReference type="GO" id="GO:0005634">
    <property type="term" value="C:nucleus"/>
    <property type="evidence" value="ECO:0007669"/>
    <property type="project" value="UniProtKB-SubCell"/>
</dbReference>
<evidence type="ECO:0000256" key="4">
    <source>
        <dbReference type="SAM" id="MobiDB-lite"/>
    </source>
</evidence>
<gene>
    <name evidence="5" type="ORF">PICMEDRAFT_18125</name>
</gene>
<dbReference type="AlphaFoldDB" id="A0A1E3NF23"/>
<accession>A0A1E3NF23</accession>
<name>A0A1E3NF23_9ASCO</name>
<evidence type="ECO:0000313" key="6">
    <source>
        <dbReference type="Proteomes" id="UP000094455"/>
    </source>
</evidence>
<evidence type="ECO:0000313" key="5">
    <source>
        <dbReference type="EMBL" id="ODQ44730.1"/>
    </source>
</evidence>
<keyword evidence="6" id="KW-1185">Reference proteome</keyword>
<reference evidence="5 6" key="1">
    <citation type="journal article" date="2016" name="Proc. Natl. Acad. Sci. U.S.A.">
        <title>Comparative genomics of biotechnologically important yeasts.</title>
        <authorList>
            <person name="Riley R."/>
            <person name="Haridas S."/>
            <person name="Wolfe K.H."/>
            <person name="Lopes M.R."/>
            <person name="Hittinger C.T."/>
            <person name="Goeker M."/>
            <person name="Salamov A.A."/>
            <person name="Wisecaver J.H."/>
            <person name="Long T.M."/>
            <person name="Calvey C.H."/>
            <person name="Aerts A.L."/>
            <person name="Barry K.W."/>
            <person name="Choi C."/>
            <person name="Clum A."/>
            <person name="Coughlan A.Y."/>
            <person name="Deshpande S."/>
            <person name="Douglass A.P."/>
            <person name="Hanson S.J."/>
            <person name="Klenk H.-P."/>
            <person name="LaButti K.M."/>
            <person name="Lapidus A."/>
            <person name="Lindquist E.A."/>
            <person name="Lipzen A.M."/>
            <person name="Meier-Kolthoff J.P."/>
            <person name="Ohm R.A."/>
            <person name="Otillar R.P."/>
            <person name="Pangilinan J.L."/>
            <person name="Peng Y."/>
            <person name="Rokas A."/>
            <person name="Rosa C.A."/>
            <person name="Scheuner C."/>
            <person name="Sibirny A.A."/>
            <person name="Slot J.C."/>
            <person name="Stielow J.B."/>
            <person name="Sun H."/>
            <person name="Kurtzman C.P."/>
            <person name="Blackwell M."/>
            <person name="Grigoriev I.V."/>
            <person name="Jeffries T.W."/>
        </authorList>
    </citation>
    <scope>NUCLEOTIDE SEQUENCE [LARGE SCALE GENOMIC DNA]</scope>
    <source>
        <strain evidence="5 6">NRRL Y-2026</strain>
    </source>
</reference>
<dbReference type="Proteomes" id="UP000094455">
    <property type="component" value="Unassembled WGS sequence"/>
</dbReference>
<dbReference type="RefSeq" id="XP_019015843.1">
    <property type="nucleotide sequence ID" value="XM_019161885.1"/>
</dbReference>
<dbReference type="InterPro" id="IPR021110">
    <property type="entry name" value="DNA_rep_checkpnt_protein"/>
</dbReference>
<dbReference type="STRING" id="763406.A0A1E3NF23"/>
<evidence type="ECO:0000256" key="1">
    <source>
        <dbReference type="ARBA" id="ARBA00004123"/>
    </source>
</evidence>
<feature type="region of interest" description="Disordered" evidence="4">
    <location>
        <begin position="208"/>
        <end position="234"/>
    </location>
</feature>
<keyword evidence="3" id="KW-0175">Coiled coil</keyword>
<evidence type="ECO:0000256" key="2">
    <source>
        <dbReference type="ARBA" id="ARBA00023242"/>
    </source>
</evidence>
<evidence type="ECO:0008006" key="7">
    <source>
        <dbReference type="Google" id="ProtNLM"/>
    </source>
</evidence>
<feature type="compositionally biased region" description="Polar residues" evidence="4">
    <location>
        <begin position="224"/>
        <end position="234"/>
    </location>
</feature>
<sequence>MEGSMTNGDTTDGYRKFSTDKCFGDKFRLLRKYAHYLKTQLKSYSGKSVPKNSTIERKLAIYKKLRKLIHYVDETLVKDEERSDDPKAKKQVDTYYKLLEHKIEKLQKQKPKTDERDNVKTLVEKVNVEKPKLIVQSDVEDEETQKRGSNIASDEETGENDLVTEIGPTPQLNGRVLTIFDIMTSPEQFLVSPLKRGQPDVDVQAQLGASTNQGDNEVFKTPSKPASQVGETQSQYGSNYLASSSRKLNFEDLSTTPVKDATNVNINETPRYLRTQSTSLKNIDEIIIGDEWSADELDEYSDEHNTENNALLMDDLADIDIEKLPDLDENIDHINVEPSPIIKKMGRSLFDLHKDLIGLRRNLTDLEEMVDDEDLVGNRLVHEVSADEGEGGNAHGTENSDVYNPASKDDEIEDETLVEQNAKGISEATDEQEQEIESVFDPHYKLRKKMKTIKRSTKRAKLRTDKVSLKDDLEEIDIHALAFGKRLSEHLYEGLNGADGNALNGSEDDDDFAEKEEEYVRKDLKQLEKELNVGKSKGKGRHPLSNNFVRLKINRGRFKRRR</sequence>
<comment type="subcellular location">
    <subcellularLocation>
        <location evidence="1">Nucleus</location>
    </subcellularLocation>
</comment>